<feature type="transmembrane region" description="Helical" evidence="6">
    <location>
        <begin position="204"/>
        <end position="223"/>
    </location>
</feature>
<evidence type="ECO:0008006" key="9">
    <source>
        <dbReference type="Google" id="ProtNLM"/>
    </source>
</evidence>
<feature type="transmembrane region" description="Helical" evidence="6">
    <location>
        <begin position="229"/>
        <end position="249"/>
    </location>
</feature>
<evidence type="ECO:0000256" key="5">
    <source>
        <dbReference type="ARBA" id="ARBA00023136"/>
    </source>
</evidence>
<gene>
    <name evidence="7" type="ORF">GCM10011323_31390</name>
</gene>
<comment type="subcellular location">
    <subcellularLocation>
        <location evidence="1">Cell membrane</location>
        <topology evidence="1">Multi-pass membrane protein</topology>
    </subcellularLocation>
</comment>
<evidence type="ECO:0000256" key="2">
    <source>
        <dbReference type="ARBA" id="ARBA00022475"/>
    </source>
</evidence>
<reference evidence="8" key="1">
    <citation type="journal article" date="2019" name="Int. J. Syst. Evol. Microbiol.">
        <title>The Global Catalogue of Microorganisms (GCM) 10K type strain sequencing project: providing services to taxonomists for standard genome sequencing and annotation.</title>
        <authorList>
            <consortium name="The Broad Institute Genomics Platform"/>
            <consortium name="The Broad Institute Genome Sequencing Center for Infectious Disease"/>
            <person name="Wu L."/>
            <person name="Ma J."/>
        </authorList>
    </citation>
    <scope>NUCLEOTIDE SEQUENCE [LARGE SCALE GENOMIC DNA]</scope>
    <source>
        <strain evidence="8">CGMCC 1.12749</strain>
    </source>
</reference>
<organism evidence="7 8">
    <name type="scientific">Pontibacter amylolyticus</name>
    <dbReference type="NCBI Taxonomy" id="1424080"/>
    <lineage>
        <taxon>Bacteria</taxon>
        <taxon>Pseudomonadati</taxon>
        <taxon>Bacteroidota</taxon>
        <taxon>Cytophagia</taxon>
        <taxon>Cytophagales</taxon>
        <taxon>Hymenobacteraceae</taxon>
        <taxon>Pontibacter</taxon>
    </lineage>
</organism>
<sequence length="328" mass="36906">MTLGAVTGVLIYKQGALGSIVGKMAGSGIIVLAFLIAFYKKHSLRFEWRLLKPMLKYGLPLIPFGLLGITIQNLDRFFIERYFNLQVLGQYNVAFLISTIPFILLNAFQSSINPGILKLLENTKSNNKVNAYKEISGNFRLMIFFMGITLLAMITLSGVVVMFYVGEEYREIIKYLPILILAFIPLIYQSMYSLLLFYHYQSKLLPLLSLFTLIVAVGLNMLLIPLYGVYGVAFAVLGKNIVYAICTFIAVKKKGFYVPEMFDLGKVKAIPFVISGCGLVAFIFIYMYPQLSHLITGIIGSLTGAFLLFFFRSEVISVFTSVKMKFNF</sequence>
<dbReference type="PANTHER" id="PTHR30250:SF11">
    <property type="entry name" value="O-ANTIGEN TRANSPORTER-RELATED"/>
    <property type="match status" value="1"/>
</dbReference>
<feature type="transmembrane region" description="Helical" evidence="6">
    <location>
        <begin position="172"/>
        <end position="197"/>
    </location>
</feature>
<feature type="transmembrane region" description="Helical" evidence="6">
    <location>
        <begin position="20"/>
        <end position="39"/>
    </location>
</feature>
<evidence type="ECO:0000256" key="6">
    <source>
        <dbReference type="SAM" id="Phobius"/>
    </source>
</evidence>
<dbReference type="EMBL" id="BMFP01000006">
    <property type="protein sequence ID" value="GGG25364.1"/>
    <property type="molecule type" value="Genomic_DNA"/>
</dbReference>
<feature type="transmembrane region" description="Helical" evidence="6">
    <location>
        <begin position="91"/>
        <end position="108"/>
    </location>
</feature>
<keyword evidence="8" id="KW-1185">Reference proteome</keyword>
<feature type="transmembrane region" description="Helical" evidence="6">
    <location>
        <begin position="294"/>
        <end position="311"/>
    </location>
</feature>
<feature type="transmembrane region" description="Helical" evidence="6">
    <location>
        <begin position="141"/>
        <end position="166"/>
    </location>
</feature>
<keyword evidence="3 6" id="KW-0812">Transmembrane</keyword>
<dbReference type="InterPro" id="IPR050833">
    <property type="entry name" value="Poly_Biosynth_Transport"/>
</dbReference>
<evidence type="ECO:0000313" key="7">
    <source>
        <dbReference type="EMBL" id="GGG25364.1"/>
    </source>
</evidence>
<dbReference type="Pfam" id="PF13440">
    <property type="entry name" value="Polysacc_synt_3"/>
    <property type="match status" value="1"/>
</dbReference>
<dbReference type="PANTHER" id="PTHR30250">
    <property type="entry name" value="PST FAMILY PREDICTED COLANIC ACID TRANSPORTER"/>
    <property type="match status" value="1"/>
</dbReference>
<accession>A0ABQ1WDL7</accession>
<evidence type="ECO:0000256" key="3">
    <source>
        <dbReference type="ARBA" id="ARBA00022692"/>
    </source>
</evidence>
<keyword evidence="5 6" id="KW-0472">Membrane</keyword>
<comment type="caution">
    <text evidence="7">The sequence shown here is derived from an EMBL/GenBank/DDBJ whole genome shotgun (WGS) entry which is preliminary data.</text>
</comment>
<keyword evidence="4 6" id="KW-1133">Transmembrane helix</keyword>
<protein>
    <recommendedName>
        <fullName evidence="9">Polysaccharide biosynthesis protein C-terminal domain-containing protein</fullName>
    </recommendedName>
</protein>
<evidence type="ECO:0000313" key="8">
    <source>
        <dbReference type="Proteomes" id="UP000634043"/>
    </source>
</evidence>
<feature type="transmembrane region" description="Helical" evidence="6">
    <location>
        <begin position="59"/>
        <end position="79"/>
    </location>
</feature>
<feature type="transmembrane region" description="Helical" evidence="6">
    <location>
        <begin position="269"/>
        <end position="288"/>
    </location>
</feature>
<evidence type="ECO:0000256" key="4">
    <source>
        <dbReference type="ARBA" id="ARBA00022989"/>
    </source>
</evidence>
<name>A0ABQ1WDL7_9BACT</name>
<evidence type="ECO:0000256" key="1">
    <source>
        <dbReference type="ARBA" id="ARBA00004651"/>
    </source>
</evidence>
<keyword evidence="2" id="KW-1003">Cell membrane</keyword>
<proteinExistence type="predicted"/>
<dbReference type="Proteomes" id="UP000634043">
    <property type="component" value="Unassembled WGS sequence"/>
</dbReference>